<protein>
    <recommendedName>
        <fullName evidence="8">Probable fructose-bisphosphate aldolase class 1</fullName>
        <ecNumber evidence="4">4.1.2.13</ecNumber>
    </recommendedName>
    <alternativeName>
        <fullName evidence="7">Fructose-bisphosphate aldolase class I</fullName>
    </alternativeName>
</protein>
<dbReference type="Proteomes" id="UP000062973">
    <property type="component" value="Chromosome"/>
</dbReference>
<dbReference type="AlphaFoldDB" id="A0A076MUT4"/>
<keyword evidence="10" id="KW-1185">Reference proteome</keyword>
<dbReference type="Gene3D" id="3.20.20.70">
    <property type="entry name" value="Aldolase class I"/>
    <property type="match status" value="1"/>
</dbReference>
<dbReference type="NCBIfam" id="NF033379">
    <property type="entry name" value="FrucBisAld_I"/>
    <property type="match status" value="1"/>
</dbReference>
<comment type="catalytic activity">
    <reaction evidence="1">
        <text>beta-D-fructose 1,6-bisphosphate = D-glyceraldehyde 3-phosphate + dihydroxyacetone phosphate</text>
        <dbReference type="Rhea" id="RHEA:14729"/>
        <dbReference type="ChEBI" id="CHEBI:32966"/>
        <dbReference type="ChEBI" id="CHEBI:57642"/>
        <dbReference type="ChEBI" id="CHEBI:59776"/>
        <dbReference type="EC" id="4.1.2.13"/>
    </reaction>
</comment>
<dbReference type="STRING" id="1068978.AMETH_4531"/>
<evidence type="ECO:0000313" key="10">
    <source>
        <dbReference type="Proteomes" id="UP000062973"/>
    </source>
</evidence>
<evidence type="ECO:0000256" key="1">
    <source>
        <dbReference type="ARBA" id="ARBA00000441"/>
    </source>
</evidence>
<dbReference type="eggNOG" id="COG3588">
    <property type="taxonomic scope" value="Bacteria"/>
</dbReference>
<name>A0A076MUT4_AMYME</name>
<accession>A0A076MUT4</accession>
<dbReference type="RefSeq" id="WP_017983453.1">
    <property type="nucleotide sequence ID" value="NZ_AQUL01000001.1"/>
</dbReference>
<dbReference type="FunFam" id="3.20.20.70:FF:000140">
    <property type="entry name" value="Fructose-bisphosphate aldolase"/>
    <property type="match status" value="1"/>
</dbReference>
<dbReference type="SUPFAM" id="SSF51569">
    <property type="entry name" value="Aldolase"/>
    <property type="match status" value="1"/>
</dbReference>
<dbReference type="HOGENOM" id="CLU_031243_0_0_11"/>
<reference evidence="9 10" key="1">
    <citation type="submission" date="2014-07" db="EMBL/GenBank/DDBJ databases">
        <title>Whole Genome Sequence of the Amycolatopsis methanolica 239.</title>
        <authorList>
            <person name="Tang B."/>
        </authorList>
    </citation>
    <scope>NUCLEOTIDE SEQUENCE [LARGE SCALE GENOMIC DNA]</scope>
    <source>
        <strain evidence="9 10">239</strain>
    </source>
</reference>
<dbReference type="GO" id="GO:0004332">
    <property type="term" value="F:fructose-bisphosphate aldolase activity"/>
    <property type="evidence" value="ECO:0007669"/>
    <property type="project" value="UniProtKB-EC"/>
</dbReference>
<sequence>MSALNKIARTMVSNRRGILAADESIGTMSSRLEQVGVEPTEENRRVYRELIVTTPRLADSISGVILADETFRQKLSDGRTFPQYLDDIGVLAGIKVDTGAKPLAGAPGEKVTEGLDGLRERVAEYVRLGATFAKWRAVITIGENTPTDRAVRANVHALARYAGLCQEGGLVPIVEPEVLMDGAHSLTRCREVTTFVLQVLFAELDVMEVELDGIVLKPNMVVAGADSPEQPSVEEVARATVETLRATVPESVPGIAFLSGGQRPEVATAHLGAMQSLDPLPWELTYSFGRALVGPALETWRGDNSKWTAAQDALSERAVANAAAR</sequence>
<dbReference type="PATRIC" id="fig|1068978.7.peg.4863"/>
<proteinExistence type="inferred from homology"/>
<dbReference type="Pfam" id="PF00274">
    <property type="entry name" value="Glycolytic"/>
    <property type="match status" value="1"/>
</dbReference>
<dbReference type="InterPro" id="IPR000741">
    <property type="entry name" value="FBA_I"/>
</dbReference>
<comment type="pathway">
    <text evidence="2">Carbohydrate degradation; glycolysis; D-glyceraldehyde 3-phosphate and glycerone phosphate from D-glucose: step 4/4.</text>
</comment>
<evidence type="ECO:0000256" key="8">
    <source>
        <dbReference type="ARBA" id="ARBA00072515"/>
    </source>
</evidence>
<dbReference type="EMBL" id="CP009110">
    <property type="protein sequence ID" value="AIJ24623.1"/>
    <property type="molecule type" value="Genomic_DNA"/>
</dbReference>
<dbReference type="EC" id="4.1.2.13" evidence="4"/>
<dbReference type="InterPro" id="IPR013785">
    <property type="entry name" value="Aldolase_TIM"/>
</dbReference>
<gene>
    <name evidence="9" type="ORF">AMETH_4531</name>
</gene>
<evidence type="ECO:0000256" key="3">
    <source>
        <dbReference type="ARBA" id="ARBA00010387"/>
    </source>
</evidence>
<dbReference type="KEGG" id="amq:AMETH_4531"/>
<evidence type="ECO:0000256" key="5">
    <source>
        <dbReference type="ARBA" id="ARBA00023152"/>
    </source>
</evidence>
<dbReference type="PANTHER" id="PTHR11627">
    <property type="entry name" value="FRUCTOSE-BISPHOSPHATE ALDOLASE"/>
    <property type="match status" value="1"/>
</dbReference>
<comment type="similarity">
    <text evidence="3">Belongs to the class I fructose-bisphosphate aldolase family.</text>
</comment>
<evidence type="ECO:0000313" key="9">
    <source>
        <dbReference type="EMBL" id="AIJ24623.1"/>
    </source>
</evidence>
<dbReference type="UniPathway" id="UPA00109">
    <property type="reaction ID" value="UER00183"/>
</dbReference>
<dbReference type="OrthoDB" id="9813469at2"/>
<keyword evidence="5" id="KW-0324">Glycolysis</keyword>
<keyword evidence="6" id="KW-0456">Lyase</keyword>
<evidence type="ECO:0000256" key="7">
    <source>
        <dbReference type="ARBA" id="ARBA00029799"/>
    </source>
</evidence>
<organism evidence="9 10">
    <name type="scientific">Amycolatopsis methanolica 239</name>
    <dbReference type="NCBI Taxonomy" id="1068978"/>
    <lineage>
        <taxon>Bacteria</taxon>
        <taxon>Bacillati</taxon>
        <taxon>Actinomycetota</taxon>
        <taxon>Actinomycetes</taxon>
        <taxon>Pseudonocardiales</taxon>
        <taxon>Pseudonocardiaceae</taxon>
        <taxon>Amycolatopsis</taxon>
        <taxon>Amycolatopsis methanolica group</taxon>
    </lineage>
</organism>
<evidence type="ECO:0000256" key="4">
    <source>
        <dbReference type="ARBA" id="ARBA00013068"/>
    </source>
</evidence>
<evidence type="ECO:0000256" key="2">
    <source>
        <dbReference type="ARBA" id="ARBA00004714"/>
    </source>
</evidence>
<dbReference type="GO" id="GO:0006096">
    <property type="term" value="P:glycolytic process"/>
    <property type="evidence" value="ECO:0007669"/>
    <property type="project" value="UniProtKB-UniPathway"/>
</dbReference>
<evidence type="ECO:0000256" key="6">
    <source>
        <dbReference type="ARBA" id="ARBA00023239"/>
    </source>
</evidence>